<dbReference type="Proteomes" id="UP000218231">
    <property type="component" value="Unassembled WGS sequence"/>
</dbReference>
<dbReference type="GO" id="GO:0008270">
    <property type="term" value="F:zinc ion binding"/>
    <property type="evidence" value="ECO:0007669"/>
    <property type="project" value="UniProtKB-KW"/>
</dbReference>
<proteinExistence type="predicted"/>
<feature type="compositionally biased region" description="Low complexity" evidence="7">
    <location>
        <begin position="298"/>
        <end position="315"/>
    </location>
</feature>
<evidence type="ECO:0000313" key="10">
    <source>
        <dbReference type="Proteomes" id="UP000218231"/>
    </source>
</evidence>
<dbReference type="EMBL" id="LIAE01010415">
    <property type="protein sequence ID" value="PAV61377.1"/>
    <property type="molecule type" value="Genomic_DNA"/>
</dbReference>
<dbReference type="STRING" id="2018661.A0A2A2JI72"/>
<feature type="domain" description="C2H2-type" evidence="8">
    <location>
        <begin position="43"/>
        <end position="71"/>
    </location>
</feature>
<dbReference type="PROSITE" id="PS00028">
    <property type="entry name" value="ZINC_FINGER_C2H2_1"/>
    <property type="match status" value="2"/>
</dbReference>
<keyword evidence="2" id="KW-0677">Repeat</keyword>
<evidence type="ECO:0000256" key="7">
    <source>
        <dbReference type="SAM" id="MobiDB-lite"/>
    </source>
</evidence>
<dbReference type="AlphaFoldDB" id="A0A2A2JI72"/>
<evidence type="ECO:0000256" key="6">
    <source>
        <dbReference type="SAM" id="Coils"/>
    </source>
</evidence>
<feature type="domain" description="C2H2-type" evidence="8">
    <location>
        <begin position="16"/>
        <end position="44"/>
    </location>
</feature>
<dbReference type="Pfam" id="PF00096">
    <property type="entry name" value="zf-C2H2"/>
    <property type="match status" value="1"/>
</dbReference>
<keyword evidence="3 5" id="KW-0863">Zinc-finger</keyword>
<evidence type="ECO:0000256" key="5">
    <source>
        <dbReference type="PROSITE-ProRule" id="PRU00042"/>
    </source>
</evidence>
<keyword evidence="6" id="KW-0175">Coiled coil</keyword>
<feature type="region of interest" description="Disordered" evidence="7">
    <location>
        <begin position="220"/>
        <end position="323"/>
    </location>
</feature>
<dbReference type="PROSITE" id="PS50157">
    <property type="entry name" value="ZINC_FINGER_C2H2_2"/>
    <property type="match status" value="2"/>
</dbReference>
<dbReference type="Gene3D" id="3.30.160.60">
    <property type="entry name" value="Classic Zinc Finger"/>
    <property type="match status" value="1"/>
</dbReference>
<reference evidence="9 10" key="1">
    <citation type="journal article" date="2017" name="Curr. Biol.">
        <title>Genome architecture and evolution of a unichromosomal asexual nematode.</title>
        <authorList>
            <person name="Fradin H."/>
            <person name="Zegar C."/>
            <person name="Gutwein M."/>
            <person name="Lucas J."/>
            <person name="Kovtun M."/>
            <person name="Corcoran D."/>
            <person name="Baugh L.R."/>
            <person name="Kiontke K."/>
            <person name="Gunsalus K."/>
            <person name="Fitch D.H."/>
            <person name="Piano F."/>
        </authorList>
    </citation>
    <scope>NUCLEOTIDE SEQUENCE [LARGE SCALE GENOMIC DNA]</scope>
    <source>
        <strain evidence="9">PF1309</strain>
    </source>
</reference>
<feature type="compositionally biased region" description="Basic and acidic residues" evidence="7">
    <location>
        <begin position="256"/>
        <end position="265"/>
    </location>
</feature>
<evidence type="ECO:0000256" key="3">
    <source>
        <dbReference type="ARBA" id="ARBA00022771"/>
    </source>
</evidence>
<dbReference type="SUPFAM" id="SSF57667">
    <property type="entry name" value="beta-beta-alpha zinc fingers"/>
    <property type="match status" value="2"/>
</dbReference>
<evidence type="ECO:0000256" key="2">
    <source>
        <dbReference type="ARBA" id="ARBA00022737"/>
    </source>
</evidence>
<dbReference type="InterPro" id="IPR036236">
    <property type="entry name" value="Znf_C2H2_sf"/>
</dbReference>
<feature type="compositionally biased region" description="Basic and acidic residues" evidence="7">
    <location>
        <begin position="110"/>
        <end position="119"/>
    </location>
</feature>
<name>A0A2A2JI72_9BILA</name>
<evidence type="ECO:0000256" key="4">
    <source>
        <dbReference type="ARBA" id="ARBA00022833"/>
    </source>
</evidence>
<evidence type="ECO:0000259" key="8">
    <source>
        <dbReference type="PROSITE" id="PS50157"/>
    </source>
</evidence>
<gene>
    <name evidence="9" type="ORF">WR25_04903</name>
</gene>
<dbReference type="InterPro" id="IPR013087">
    <property type="entry name" value="Znf_C2H2_type"/>
</dbReference>
<dbReference type="GO" id="GO:0043565">
    <property type="term" value="F:sequence-specific DNA binding"/>
    <property type="evidence" value="ECO:0007669"/>
    <property type="project" value="TreeGrafter"/>
</dbReference>
<feature type="compositionally biased region" description="Acidic residues" evidence="7">
    <location>
        <begin position="266"/>
        <end position="279"/>
    </location>
</feature>
<dbReference type="OrthoDB" id="6359816at2759"/>
<feature type="region of interest" description="Disordered" evidence="7">
    <location>
        <begin position="107"/>
        <end position="131"/>
    </location>
</feature>
<dbReference type="GO" id="GO:0000981">
    <property type="term" value="F:DNA-binding transcription factor activity, RNA polymerase II-specific"/>
    <property type="evidence" value="ECO:0007669"/>
    <property type="project" value="TreeGrafter"/>
</dbReference>
<keyword evidence="4" id="KW-0862">Zinc</keyword>
<protein>
    <recommendedName>
        <fullName evidence="8">C2H2-type domain-containing protein</fullName>
    </recommendedName>
</protein>
<dbReference type="GO" id="GO:0005634">
    <property type="term" value="C:nucleus"/>
    <property type="evidence" value="ECO:0007669"/>
    <property type="project" value="TreeGrafter"/>
</dbReference>
<evidence type="ECO:0000256" key="1">
    <source>
        <dbReference type="ARBA" id="ARBA00022723"/>
    </source>
</evidence>
<keyword evidence="1" id="KW-0479">Metal-binding</keyword>
<dbReference type="PANTHER" id="PTHR24408:SF47">
    <property type="entry name" value="ZINC FINGER PROTEIN HAM-2"/>
    <property type="match status" value="1"/>
</dbReference>
<keyword evidence="10" id="KW-1185">Reference proteome</keyword>
<comment type="caution">
    <text evidence="9">The sequence shown here is derived from an EMBL/GenBank/DDBJ whole genome shotgun (WGS) entry which is preliminary data.</text>
</comment>
<feature type="coiled-coil region" evidence="6">
    <location>
        <begin position="326"/>
        <end position="360"/>
    </location>
</feature>
<organism evidence="9 10">
    <name type="scientific">Diploscapter pachys</name>
    <dbReference type="NCBI Taxonomy" id="2018661"/>
    <lineage>
        <taxon>Eukaryota</taxon>
        <taxon>Metazoa</taxon>
        <taxon>Ecdysozoa</taxon>
        <taxon>Nematoda</taxon>
        <taxon>Chromadorea</taxon>
        <taxon>Rhabditida</taxon>
        <taxon>Rhabditina</taxon>
        <taxon>Rhabditomorpha</taxon>
        <taxon>Rhabditoidea</taxon>
        <taxon>Rhabditidae</taxon>
        <taxon>Diploscapter</taxon>
    </lineage>
</organism>
<accession>A0A2A2JI72</accession>
<dbReference type="PANTHER" id="PTHR24408">
    <property type="entry name" value="ZINC FINGER PROTEIN"/>
    <property type="match status" value="1"/>
</dbReference>
<dbReference type="SMART" id="SM00355">
    <property type="entry name" value="ZnF_C2H2"/>
    <property type="match status" value="3"/>
</dbReference>
<sequence length="436" mass="49306">MPYRAELKRPDLKGSFPCSVCDKVFCHSSSLSRHRMQAHFKSYTCTQCHQEISNNETLRSHMFRSHSISRMFMCRCCNWCFPDKTSLHIHMQSMNKFGTPGEVAVLAKSSSHDPDDHSSHASGAYSPHTSKHLLPQAKSLPSSIFPTLFSQDNLFKNKLPKSQTDLTSPQNWLNHWLRNNPLTNIGLQNINSLGCSINTKMEQQNEIDESDYDELEVTTTEEDLKQEEEQARQGEQSEEVDQKSVIVKLESSPLKRKSDDRSHDEESGEQLDIEKDDDEPKLKIVLIDKPNPEQPSPTASDSHISDSHTSNSSNAPDSPPTKCFDCQVAKGKLSQSERKIEEYENKIRELHQAIEAMKRFQPTNNNISLPNMPKLGPMPAAPTPASAFANFVVPPPTSSSIFMPNAFPQNIVQNNAFKMLFNNFMQSQLNLNKKQC</sequence>
<evidence type="ECO:0000313" key="9">
    <source>
        <dbReference type="EMBL" id="PAV61377.1"/>
    </source>
</evidence>